<dbReference type="AlphaFoldDB" id="A0AAV3F567"/>
<organism evidence="1 2">
    <name type="scientific">Myroides odoratimimus CIP 101113</name>
    <dbReference type="NCBI Taxonomy" id="883154"/>
    <lineage>
        <taxon>Bacteria</taxon>
        <taxon>Pseudomonadati</taxon>
        <taxon>Bacteroidota</taxon>
        <taxon>Flavobacteriia</taxon>
        <taxon>Flavobacteriales</taxon>
        <taxon>Flavobacteriaceae</taxon>
        <taxon>Myroides</taxon>
    </lineage>
</organism>
<name>A0AAV3F567_9FLAO</name>
<dbReference type="EMBL" id="AGEE01000008">
    <property type="protein sequence ID" value="EHO13827.1"/>
    <property type="molecule type" value="Genomic_DNA"/>
</dbReference>
<proteinExistence type="predicted"/>
<gene>
    <name evidence="1" type="ORF">HMPREF9715_00901</name>
</gene>
<comment type="caution">
    <text evidence="1">The sequence shown here is derived from an EMBL/GenBank/DDBJ whole genome shotgun (WGS) entry which is preliminary data.</text>
</comment>
<evidence type="ECO:0000313" key="2">
    <source>
        <dbReference type="Proteomes" id="UP000004834"/>
    </source>
</evidence>
<evidence type="ECO:0000313" key="1">
    <source>
        <dbReference type="EMBL" id="EHO13827.1"/>
    </source>
</evidence>
<dbReference type="RefSeq" id="WP_006262954.1">
    <property type="nucleotide sequence ID" value="NZ_JH590837.1"/>
</dbReference>
<reference evidence="1 2" key="1">
    <citation type="submission" date="2011-11" db="EMBL/GenBank/DDBJ databases">
        <title>The Genome Sequence of Myroides odoratimimus CIP 101113.</title>
        <authorList>
            <person name="Earl A."/>
            <person name="Ward D."/>
            <person name="Feldgarden M."/>
            <person name="Gevers D."/>
            <person name="Huys G."/>
            <person name="Young S.K."/>
            <person name="Zeng Q."/>
            <person name="Gargeya S."/>
            <person name="Fitzgerald M."/>
            <person name="Haas B."/>
            <person name="Abouelleil A."/>
            <person name="Alvarado L."/>
            <person name="Arachchi H.M."/>
            <person name="Berlin A."/>
            <person name="Brown A."/>
            <person name="Chapman S.B."/>
            <person name="Chen Z."/>
            <person name="Dunbar C."/>
            <person name="Freedman E."/>
            <person name="Gearin G."/>
            <person name="Goldberg J."/>
            <person name="Griggs A."/>
            <person name="Gujja S."/>
            <person name="Heiman D."/>
            <person name="Howarth C."/>
            <person name="Larson L."/>
            <person name="Lui A."/>
            <person name="MacDonald P.J.P."/>
            <person name="Montmayeur A."/>
            <person name="Murphy C."/>
            <person name="Neiman D."/>
            <person name="Pearson M."/>
            <person name="Priest M."/>
            <person name="Roberts A."/>
            <person name="Saif S."/>
            <person name="Shea T."/>
            <person name="Shenoy N."/>
            <person name="Sisk P."/>
            <person name="Stolte C."/>
            <person name="Sykes S."/>
            <person name="Wortman J."/>
            <person name="Nusbaum C."/>
            <person name="Birren B."/>
        </authorList>
    </citation>
    <scope>NUCLEOTIDE SEQUENCE [LARGE SCALE GENOMIC DNA]</scope>
    <source>
        <strain evidence="1 2">CIP 101113</strain>
    </source>
</reference>
<sequence>MRILDERFDGLMLKVFNDKQLKDIPADELHERKMMYIAGAHVVMSILETIEPGKELVDILMAMRIEIDEYVNNQINK</sequence>
<protein>
    <submittedName>
        <fullName evidence="1">Uncharacterized protein</fullName>
    </submittedName>
</protein>
<dbReference type="Proteomes" id="UP000004834">
    <property type="component" value="Unassembled WGS sequence"/>
</dbReference>
<accession>A0AAV3F567</accession>